<organism evidence="1">
    <name type="scientific">Klebsiella phage vB_Kpn1-P3</name>
    <dbReference type="NCBI Taxonomy" id="3230838"/>
    <lineage>
        <taxon>Viruses</taxon>
    </lineage>
</organism>
<gene>
    <name evidence="1" type="ORF">vBKpn1P3_9</name>
</gene>
<sequence>MSANIIFKKDEPVLRTLRDIRPGEFFVSWAHGVRAGLQQRVTDGAVIVATGVYDNLSKYSDDALFEIVPVEIIVG</sequence>
<protein>
    <submittedName>
        <fullName evidence="1">Uncharacterized protein</fullName>
    </submittedName>
</protein>
<name>A0AAU8ED87_9VIRU</name>
<dbReference type="EMBL" id="PP848845">
    <property type="protein sequence ID" value="XCG96292.1"/>
    <property type="molecule type" value="Genomic_DNA"/>
</dbReference>
<proteinExistence type="predicted"/>
<evidence type="ECO:0000313" key="1">
    <source>
        <dbReference type="EMBL" id="XCG96292.1"/>
    </source>
</evidence>
<accession>A0AAU8ED87</accession>
<reference evidence="1" key="1">
    <citation type="submission" date="2024-05" db="EMBL/GenBank/DDBJ databases">
        <authorList>
            <person name="Ferriol-Gonzalez C."/>
            <person name="Concha-Eloko R."/>
            <person name="Bernabeu-Gimeno M."/>
            <person name="Fernandez-Cuenca F."/>
            <person name="Canada-Garcia J.E."/>
            <person name="Garcia-Cobos S."/>
            <person name="Sanjuan R."/>
            <person name="Domingo-Calap P."/>
        </authorList>
    </citation>
    <scope>NUCLEOTIDE SEQUENCE</scope>
</reference>